<evidence type="ECO:0000256" key="4">
    <source>
        <dbReference type="ARBA" id="ARBA00017858"/>
    </source>
</evidence>
<dbReference type="InterPro" id="IPR000870">
    <property type="entry name" value="Homoserine_kinase"/>
</dbReference>
<dbReference type="UniPathway" id="UPA00050">
    <property type="reaction ID" value="UER00064"/>
</dbReference>
<evidence type="ECO:0000256" key="3">
    <source>
        <dbReference type="ARBA" id="ARBA00012078"/>
    </source>
</evidence>
<evidence type="ECO:0000256" key="11">
    <source>
        <dbReference type="ARBA" id="ARBA00049375"/>
    </source>
</evidence>
<dbReference type="Gene3D" id="3.30.230.10">
    <property type="match status" value="1"/>
</dbReference>
<keyword evidence="8 12" id="KW-0547">Nucleotide-binding</keyword>
<dbReference type="EMBL" id="NVQC01000009">
    <property type="protein sequence ID" value="PTL36942.1"/>
    <property type="molecule type" value="Genomic_DNA"/>
</dbReference>
<dbReference type="InterPro" id="IPR006203">
    <property type="entry name" value="GHMP_knse_ATP-bd_CS"/>
</dbReference>
<evidence type="ECO:0000313" key="16">
    <source>
        <dbReference type="Proteomes" id="UP000241436"/>
    </source>
</evidence>
<dbReference type="GO" id="GO:0005737">
    <property type="term" value="C:cytoplasm"/>
    <property type="evidence" value="ECO:0007669"/>
    <property type="project" value="UniProtKB-SubCell"/>
</dbReference>
<dbReference type="RefSeq" id="WP_107561105.1">
    <property type="nucleotide sequence ID" value="NZ_NVQC01000009.1"/>
</dbReference>
<feature type="domain" description="GHMP kinase C-terminal" evidence="14">
    <location>
        <begin position="213"/>
        <end position="279"/>
    </location>
</feature>
<keyword evidence="16" id="KW-1185">Reference proteome</keyword>
<dbReference type="GO" id="GO:0004413">
    <property type="term" value="F:homoserine kinase activity"/>
    <property type="evidence" value="ECO:0007669"/>
    <property type="project" value="UniProtKB-UniRule"/>
</dbReference>
<keyword evidence="7 12" id="KW-0791">Threonine biosynthesis</keyword>
<evidence type="ECO:0000259" key="13">
    <source>
        <dbReference type="Pfam" id="PF00288"/>
    </source>
</evidence>
<dbReference type="PROSITE" id="PS00627">
    <property type="entry name" value="GHMP_KINASES_ATP"/>
    <property type="match status" value="1"/>
</dbReference>
<evidence type="ECO:0000256" key="10">
    <source>
        <dbReference type="ARBA" id="ARBA00022840"/>
    </source>
</evidence>
<dbReference type="InterPro" id="IPR036554">
    <property type="entry name" value="GHMP_kinase_C_sf"/>
</dbReference>
<evidence type="ECO:0000313" key="15">
    <source>
        <dbReference type="EMBL" id="PTL36942.1"/>
    </source>
</evidence>
<comment type="catalytic activity">
    <reaction evidence="11 12">
        <text>L-homoserine + ATP = O-phospho-L-homoserine + ADP + H(+)</text>
        <dbReference type="Rhea" id="RHEA:13985"/>
        <dbReference type="ChEBI" id="CHEBI:15378"/>
        <dbReference type="ChEBI" id="CHEBI:30616"/>
        <dbReference type="ChEBI" id="CHEBI:57476"/>
        <dbReference type="ChEBI" id="CHEBI:57590"/>
        <dbReference type="ChEBI" id="CHEBI:456216"/>
        <dbReference type="EC" id="2.7.1.39"/>
    </reaction>
</comment>
<dbReference type="Gene3D" id="3.30.70.890">
    <property type="entry name" value="GHMP kinase, C-terminal domain"/>
    <property type="match status" value="1"/>
</dbReference>
<evidence type="ECO:0000256" key="8">
    <source>
        <dbReference type="ARBA" id="ARBA00022741"/>
    </source>
</evidence>
<keyword evidence="12" id="KW-0963">Cytoplasm</keyword>
<dbReference type="InterPro" id="IPR006204">
    <property type="entry name" value="GHMP_kinase_N_dom"/>
</dbReference>
<feature type="domain" description="GHMP kinase N-terminal" evidence="13">
    <location>
        <begin position="60"/>
        <end position="142"/>
    </location>
</feature>
<protein>
    <recommendedName>
        <fullName evidence="4 12">Homoserine kinase</fullName>
        <shortName evidence="12">HK</shortName>
        <shortName evidence="12">HSK</shortName>
        <ecNumber evidence="3 12">2.7.1.39</ecNumber>
    </recommendedName>
</protein>
<proteinExistence type="inferred from homology"/>
<comment type="pathway">
    <text evidence="1 12">Amino-acid biosynthesis; L-threonine biosynthesis; L-threonine from L-aspartate: step 4/5.</text>
</comment>
<keyword evidence="10 12" id="KW-0067">ATP-binding</keyword>
<dbReference type="GO" id="GO:0005524">
    <property type="term" value="F:ATP binding"/>
    <property type="evidence" value="ECO:0007669"/>
    <property type="project" value="UniProtKB-UniRule"/>
</dbReference>
<dbReference type="InterPro" id="IPR013750">
    <property type="entry name" value="GHMP_kinase_C_dom"/>
</dbReference>
<dbReference type="PRINTS" id="PR00958">
    <property type="entry name" value="HOMSERKINASE"/>
</dbReference>
<feature type="binding site" evidence="12">
    <location>
        <begin position="89"/>
        <end position="99"/>
    </location>
    <ligand>
        <name>ATP</name>
        <dbReference type="ChEBI" id="CHEBI:30616"/>
    </ligand>
</feature>
<dbReference type="InterPro" id="IPR020568">
    <property type="entry name" value="Ribosomal_Su5_D2-typ_SF"/>
</dbReference>
<evidence type="ECO:0000256" key="9">
    <source>
        <dbReference type="ARBA" id="ARBA00022777"/>
    </source>
</evidence>
<dbReference type="SUPFAM" id="SSF55060">
    <property type="entry name" value="GHMP Kinase, C-terminal domain"/>
    <property type="match status" value="1"/>
</dbReference>
<reference evidence="15 16" key="1">
    <citation type="submission" date="2017-09" db="EMBL/GenBank/DDBJ databases">
        <title>Bloom of a denitrifying methanotroph, Candidatus Methylomirabilis limnetica, in a deep stratified lake.</title>
        <authorList>
            <person name="Graf J.S."/>
            <person name="Marchant H.K."/>
            <person name="Tienken D."/>
            <person name="Hach P.F."/>
            <person name="Brand A."/>
            <person name="Schubert C.J."/>
            <person name="Kuypers M.M."/>
            <person name="Milucka J."/>
        </authorList>
    </citation>
    <scope>NUCLEOTIDE SEQUENCE [LARGE SCALE GENOMIC DNA]</scope>
    <source>
        <strain evidence="15 16">Zug</strain>
    </source>
</reference>
<dbReference type="NCBIfam" id="NF002288">
    <property type="entry name" value="PRK01212.1-4"/>
    <property type="match status" value="1"/>
</dbReference>
<dbReference type="HAMAP" id="MF_00384">
    <property type="entry name" value="Homoser_kinase"/>
    <property type="match status" value="1"/>
</dbReference>
<evidence type="ECO:0000259" key="14">
    <source>
        <dbReference type="Pfam" id="PF08544"/>
    </source>
</evidence>
<dbReference type="Pfam" id="PF08544">
    <property type="entry name" value="GHMP_kinases_C"/>
    <property type="match status" value="1"/>
</dbReference>
<comment type="similarity">
    <text evidence="2 12">Belongs to the GHMP kinase family. Homoserine kinase subfamily.</text>
</comment>
<dbReference type="Proteomes" id="UP000241436">
    <property type="component" value="Unassembled WGS sequence"/>
</dbReference>
<gene>
    <name evidence="12" type="primary">thrB</name>
    <name evidence="15" type="ORF">CLG94_01335</name>
</gene>
<accession>A0A2T4U0P9</accession>
<dbReference type="NCBIfam" id="TIGR00191">
    <property type="entry name" value="thrB"/>
    <property type="match status" value="1"/>
</dbReference>
<organism evidence="15 16">
    <name type="scientific">Candidatus Methylomirabilis limnetica</name>
    <dbReference type="NCBI Taxonomy" id="2033718"/>
    <lineage>
        <taxon>Bacteria</taxon>
        <taxon>Candidatus Methylomirabilota</taxon>
        <taxon>Candidatus Methylomirabilia</taxon>
        <taxon>Candidatus Methylomirabilales</taxon>
        <taxon>Candidatus Methylomirabilaceae</taxon>
        <taxon>Candidatus Methylomirabilis</taxon>
    </lineage>
</organism>
<comment type="caution">
    <text evidence="15">The sequence shown here is derived from an EMBL/GenBank/DDBJ whole genome shotgun (WGS) entry which is preliminary data.</text>
</comment>
<evidence type="ECO:0000256" key="6">
    <source>
        <dbReference type="ARBA" id="ARBA00022679"/>
    </source>
</evidence>
<reference evidence="16" key="2">
    <citation type="journal article" date="2018" name="Environ. Microbiol.">
        <title>Bloom of a denitrifying methanotroph, 'Candidatus Methylomirabilis limnetica', in a deep stratified lake.</title>
        <authorList>
            <person name="Graf J.S."/>
            <person name="Mayr M.J."/>
            <person name="Marchant H.K."/>
            <person name="Tienken D."/>
            <person name="Hach P.F."/>
            <person name="Brand A."/>
            <person name="Schubert C.J."/>
            <person name="Kuypers M.M."/>
            <person name="Milucka J."/>
        </authorList>
    </citation>
    <scope>NUCLEOTIDE SEQUENCE [LARGE SCALE GENOMIC DNA]</scope>
    <source>
        <strain evidence="16">Zug</strain>
    </source>
</reference>
<dbReference type="SUPFAM" id="SSF54211">
    <property type="entry name" value="Ribosomal protein S5 domain 2-like"/>
    <property type="match status" value="1"/>
</dbReference>
<dbReference type="AlphaFoldDB" id="A0A2T4U0P9"/>
<evidence type="ECO:0000256" key="12">
    <source>
        <dbReference type="HAMAP-Rule" id="MF_00384"/>
    </source>
</evidence>
<sequence length="302" mass="32279">MRRVRVRVPASTANLGPGFDTLGMALSLYNEVELSDDGEGLQLQVEGEGKAELERAGERNLAVRAAQETLRDLGLQPSGLRVHQINRIPLGRGLGSSAAACLAGIAAAARLARVELSTDELLARALPFEGHPDNVTPALMGGLTVSAIVEGRVVAARVPVPAHLKAVVVIPDLKLATKRAREVLPKQVPFADAVFNLTRLALLLTGLATDRLELLAPGTEDRLHQPYRAALLPGMEAILDEGRRAGALATCLSGAGSSLLALTSGDGEEIGRRMGERWRHEFGIENRVRLLEIDRQGLVYLE</sequence>
<keyword evidence="9 12" id="KW-0418">Kinase</keyword>
<dbReference type="InterPro" id="IPR014721">
    <property type="entry name" value="Ribsml_uS5_D2-typ_fold_subgr"/>
</dbReference>
<evidence type="ECO:0000256" key="5">
    <source>
        <dbReference type="ARBA" id="ARBA00022605"/>
    </source>
</evidence>
<keyword evidence="5 12" id="KW-0028">Amino-acid biosynthesis</keyword>
<comment type="subcellular location">
    <subcellularLocation>
        <location evidence="12">Cytoplasm</location>
    </subcellularLocation>
</comment>
<dbReference type="Pfam" id="PF00288">
    <property type="entry name" value="GHMP_kinases_N"/>
    <property type="match status" value="1"/>
</dbReference>
<dbReference type="GO" id="GO:0009088">
    <property type="term" value="P:threonine biosynthetic process"/>
    <property type="evidence" value="ECO:0007669"/>
    <property type="project" value="UniProtKB-UniRule"/>
</dbReference>
<comment type="function">
    <text evidence="12">Catalyzes the ATP-dependent phosphorylation of L-homoserine to L-homoserine phosphate.</text>
</comment>
<keyword evidence="6 12" id="KW-0808">Transferase</keyword>
<evidence type="ECO:0000256" key="1">
    <source>
        <dbReference type="ARBA" id="ARBA00005015"/>
    </source>
</evidence>
<dbReference type="EC" id="2.7.1.39" evidence="3 12"/>
<dbReference type="OrthoDB" id="9769912at2"/>
<evidence type="ECO:0000256" key="7">
    <source>
        <dbReference type="ARBA" id="ARBA00022697"/>
    </source>
</evidence>
<dbReference type="PANTHER" id="PTHR20861:SF1">
    <property type="entry name" value="HOMOSERINE KINASE"/>
    <property type="match status" value="1"/>
</dbReference>
<dbReference type="PANTHER" id="PTHR20861">
    <property type="entry name" value="HOMOSERINE/4-DIPHOSPHOCYTIDYL-2-C-METHYL-D-ERYTHRITOL KINASE"/>
    <property type="match status" value="1"/>
</dbReference>
<evidence type="ECO:0000256" key="2">
    <source>
        <dbReference type="ARBA" id="ARBA00007370"/>
    </source>
</evidence>
<dbReference type="PIRSF" id="PIRSF000676">
    <property type="entry name" value="Homoser_kin"/>
    <property type="match status" value="1"/>
</dbReference>
<name>A0A2T4U0P9_9BACT</name>